<dbReference type="PANTHER" id="PTHR24243:SF233">
    <property type="entry name" value="THYROTROPIN-RELEASING HORMONE RECEPTOR"/>
    <property type="match status" value="1"/>
</dbReference>
<evidence type="ECO:0000259" key="9">
    <source>
        <dbReference type="PROSITE" id="PS50262"/>
    </source>
</evidence>
<dbReference type="SUPFAM" id="SSF81321">
    <property type="entry name" value="Family A G protein-coupled receptor-like"/>
    <property type="match status" value="1"/>
</dbReference>
<sequence length="440" mass="51514">MLNNSKSDSLPINLTINEPEDNIILSILSIVDLIIIVLGTIGNLTCFYLLTRKRLRSVSSMRYLSALTLIDCLSLYGWYLSSVYRQLNDESNLKRLENVSSFSCKFIAYLSFTSLQFSSFLLCLISFDRLFIIISSYWRTKYTNKKLSNLIIIFSALFFLILNLVIPLNLGNKGFSKLKAKKYTRDVYSSDNVDNLINLNRPFYKRIENDDMTFWLCYDDNDNLLRVWNILHLCLYSLIPFPILCVLNLIVIYLTRVAAKQANQDQKVKHGQQFVTRLLLFLAISFICTTLPSTITYAFWHKSILTKKYGRLFLNLLNTIQFSRHSFNWIIYLCSSSFMRIEFKKCVSCADSEYEIAEAALAHRPSVAIEIMRQIERNDENFSDMDYDHVDLYYLYCLYEEEEKMKFLKNNKTNQDTHFSNNKRNAPEMNCIEPIVSIYN</sequence>
<keyword evidence="3 8" id="KW-1133">Transmembrane helix</keyword>
<evidence type="ECO:0000256" key="7">
    <source>
        <dbReference type="ARBA" id="ARBA00023224"/>
    </source>
</evidence>
<dbReference type="PANTHER" id="PTHR24243">
    <property type="entry name" value="G-PROTEIN COUPLED RECEPTOR"/>
    <property type="match status" value="1"/>
</dbReference>
<feature type="transmembrane region" description="Helical" evidence="8">
    <location>
        <begin position="230"/>
        <end position="254"/>
    </location>
</feature>
<reference evidence="10" key="1">
    <citation type="submission" date="2021-02" db="EMBL/GenBank/DDBJ databases">
        <authorList>
            <person name="Nowell W R."/>
        </authorList>
    </citation>
    <scope>NUCLEOTIDE SEQUENCE</scope>
    <source>
        <strain evidence="10">Ploen Becks lab</strain>
    </source>
</reference>
<keyword evidence="7" id="KW-0807">Transducer</keyword>
<dbReference type="AlphaFoldDB" id="A0A814GB31"/>
<keyword evidence="5 8" id="KW-0472">Membrane</keyword>
<dbReference type="GO" id="GO:0005886">
    <property type="term" value="C:plasma membrane"/>
    <property type="evidence" value="ECO:0007669"/>
    <property type="project" value="TreeGrafter"/>
</dbReference>
<dbReference type="Gene3D" id="1.20.1070.10">
    <property type="entry name" value="Rhodopsin 7-helix transmembrane proteins"/>
    <property type="match status" value="1"/>
</dbReference>
<keyword evidence="2 8" id="KW-0812">Transmembrane</keyword>
<dbReference type="GO" id="GO:0004930">
    <property type="term" value="F:G protein-coupled receptor activity"/>
    <property type="evidence" value="ECO:0007669"/>
    <property type="project" value="UniProtKB-KW"/>
</dbReference>
<dbReference type="Pfam" id="PF00001">
    <property type="entry name" value="7tm_1"/>
    <property type="match status" value="1"/>
</dbReference>
<protein>
    <recommendedName>
        <fullName evidence="9">G-protein coupled receptors family 1 profile domain-containing protein</fullName>
    </recommendedName>
</protein>
<dbReference type="EMBL" id="CAJNOC010003649">
    <property type="protein sequence ID" value="CAF0992104.1"/>
    <property type="molecule type" value="Genomic_DNA"/>
</dbReference>
<evidence type="ECO:0000256" key="8">
    <source>
        <dbReference type="SAM" id="Phobius"/>
    </source>
</evidence>
<accession>A0A814GB31</accession>
<feature type="transmembrane region" description="Helical" evidence="8">
    <location>
        <begin position="147"/>
        <end position="166"/>
    </location>
</feature>
<dbReference type="OrthoDB" id="10458603at2759"/>
<evidence type="ECO:0000313" key="11">
    <source>
        <dbReference type="Proteomes" id="UP000663879"/>
    </source>
</evidence>
<keyword evidence="11" id="KW-1185">Reference proteome</keyword>
<name>A0A814GB31_9BILA</name>
<dbReference type="PRINTS" id="PR00237">
    <property type="entry name" value="GPCRRHODOPSN"/>
</dbReference>
<feature type="transmembrane region" description="Helical" evidence="8">
    <location>
        <begin position="63"/>
        <end position="81"/>
    </location>
</feature>
<comment type="caution">
    <text evidence="10">The sequence shown here is derived from an EMBL/GenBank/DDBJ whole genome shotgun (WGS) entry which is preliminary data.</text>
</comment>
<evidence type="ECO:0000256" key="4">
    <source>
        <dbReference type="ARBA" id="ARBA00023040"/>
    </source>
</evidence>
<feature type="transmembrane region" description="Helical" evidence="8">
    <location>
        <begin position="106"/>
        <end position="127"/>
    </location>
</feature>
<dbReference type="Proteomes" id="UP000663879">
    <property type="component" value="Unassembled WGS sequence"/>
</dbReference>
<gene>
    <name evidence="10" type="ORF">OXX778_LOCUS15967</name>
</gene>
<feature type="domain" description="G-protein coupled receptors family 1 profile" evidence="9">
    <location>
        <begin position="42"/>
        <end position="332"/>
    </location>
</feature>
<feature type="transmembrane region" description="Helical" evidence="8">
    <location>
        <begin position="274"/>
        <end position="300"/>
    </location>
</feature>
<evidence type="ECO:0000256" key="6">
    <source>
        <dbReference type="ARBA" id="ARBA00023170"/>
    </source>
</evidence>
<evidence type="ECO:0000256" key="1">
    <source>
        <dbReference type="ARBA" id="ARBA00004141"/>
    </source>
</evidence>
<comment type="subcellular location">
    <subcellularLocation>
        <location evidence="1">Membrane</location>
        <topology evidence="1">Multi-pass membrane protein</topology>
    </subcellularLocation>
</comment>
<organism evidence="10 11">
    <name type="scientific">Brachionus calyciflorus</name>
    <dbReference type="NCBI Taxonomy" id="104777"/>
    <lineage>
        <taxon>Eukaryota</taxon>
        <taxon>Metazoa</taxon>
        <taxon>Spiralia</taxon>
        <taxon>Gnathifera</taxon>
        <taxon>Rotifera</taxon>
        <taxon>Eurotatoria</taxon>
        <taxon>Monogononta</taxon>
        <taxon>Pseudotrocha</taxon>
        <taxon>Ploima</taxon>
        <taxon>Brachionidae</taxon>
        <taxon>Brachionus</taxon>
    </lineage>
</organism>
<evidence type="ECO:0000256" key="3">
    <source>
        <dbReference type="ARBA" id="ARBA00022989"/>
    </source>
</evidence>
<keyword evidence="4" id="KW-0297">G-protein coupled receptor</keyword>
<evidence type="ECO:0000256" key="2">
    <source>
        <dbReference type="ARBA" id="ARBA00022692"/>
    </source>
</evidence>
<dbReference type="InterPro" id="IPR000276">
    <property type="entry name" value="GPCR_Rhodpsn"/>
</dbReference>
<feature type="transmembrane region" description="Helical" evidence="8">
    <location>
        <begin position="23"/>
        <end position="51"/>
    </location>
</feature>
<proteinExistence type="predicted"/>
<evidence type="ECO:0000313" key="10">
    <source>
        <dbReference type="EMBL" id="CAF0992104.1"/>
    </source>
</evidence>
<dbReference type="PROSITE" id="PS50262">
    <property type="entry name" value="G_PROTEIN_RECEP_F1_2"/>
    <property type="match status" value="1"/>
</dbReference>
<evidence type="ECO:0000256" key="5">
    <source>
        <dbReference type="ARBA" id="ARBA00023136"/>
    </source>
</evidence>
<dbReference type="InterPro" id="IPR017452">
    <property type="entry name" value="GPCR_Rhodpsn_7TM"/>
</dbReference>
<keyword evidence="6" id="KW-0675">Receptor</keyword>